<reference evidence="2" key="1">
    <citation type="journal article" date="2018" name="Front. Microbiol.">
        <title>Genome-Based Analysis Reveals the Taxonomy and Diversity of the Family Idiomarinaceae.</title>
        <authorList>
            <person name="Liu Y."/>
            <person name="Lai Q."/>
            <person name="Shao Z."/>
        </authorList>
    </citation>
    <scope>NUCLEOTIDE SEQUENCE [LARGE SCALE GENOMIC DNA]</scope>
    <source>
        <strain evidence="2">GBPy7</strain>
    </source>
</reference>
<dbReference type="Proteomes" id="UP000288395">
    <property type="component" value="Unassembled WGS sequence"/>
</dbReference>
<organism evidence="1 2">
    <name type="scientific">Aliidiomarina iranensis</name>
    <dbReference type="NCBI Taxonomy" id="1434071"/>
    <lineage>
        <taxon>Bacteria</taxon>
        <taxon>Pseudomonadati</taxon>
        <taxon>Pseudomonadota</taxon>
        <taxon>Gammaproteobacteria</taxon>
        <taxon>Alteromonadales</taxon>
        <taxon>Idiomarinaceae</taxon>
        <taxon>Aliidiomarina</taxon>
    </lineage>
</organism>
<sequence>MKTVYPVNYHYLAFFSNSESVLQLHSLRNHQRIADLSASDGILAAYWKHTNIGTANIASVYITCRIANEYVAKEE</sequence>
<evidence type="ECO:0000313" key="2">
    <source>
        <dbReference type="Proteomes" id="UP000288395"/>
    </source>
</evidence>
<comment type="caution">
    <text evidence="1">The sequence shown here is derived from an EMBL/GenBank/DDBJ whole genome shotgun (WGS) entry which is preliminary data.</text>
</comment>
<name>A0A432W2M9_9GAMM</name>
<protein>
    <submittedName>
        <fullName evidence="1">Uncharacterized protein</fullName>
    </submittedName>
</protein>
<proteinExistence type="predicted"/>
<dbReference type="AlphaFoldDB" id="A0A432W2M9"/>
<keyword evidence="2" id="KW-1185">Reference proteome</keyword>
<accession>A0A432W2M9</accession>
<gene>
    <name evidence="1" type="ORF">CWE08_02270</name>
</gene>
<dbReference type="EMBL" id="PIPJ01000001">
    <property type="protein sequence ID" value="RUO23492.1"/>
    <property type="molecule type" value="Genomic_DNA"/>
</dbReference>
<evidence type="ECO:0000313" key="1">
    <source>
        <dbReference type="EMBL" id="RUO23492.1"/>
    </source>
</evidence>